<dbReference type="AlphaFoldDB" id="A0AAW5R1H3"/>
<gene>
    <name evidence="2" type="ORF">MUB46_11870</name>
</gene>
<proteinExistence type="predicted"/>
<dbReference type="Proteomes" id="UP001320898">
    <property type="component" value="Unassembled WGS sequence"/>
</dbReference>
<keyword evidence="3" id="KW-1185">Reference proteome</keyword>
<reference evidence="2 3" key="1">
    <citation type="submission" date="2022-04" db="EMBL/GenBank/DDBJ databases">
        <authorList>
            <person name="Ye Y.-Q."/>
            <person name="Du Z.-J."/>
        </authorList>
    </citation>
    <scope>NUCLEOTIDE SEQUENCE [LARGE SCALE GENOMIC DNA]</scope>
    <source>
        <strain evidence="2 3">A6E488</strain>
    </source>
</reference>
<accession>A0AAW5R1H3</accession>
<name>A0AAW5R1H3_9HYPH</name>
<evidence type="ECO:0000313" key="3">
    <source>
        <dbReference type="Proteomes" id="UP001320898"/>
    </source>
</evidence>
<sequence>MEADPAPSPAVIGIDFQAIFASKQFAVEFNPVRTYYRFVASRGWAVERKRMESQHRAVLSAVSALVDSESVARRDRAELIRTCRTLADWLRQYVEIAAEQSVEIQRLKQLIDAAETGEDASQDPPRCEPVRSESVPGNPVRRERLGGERLGANGSGAIPLRD</sequence>
<evidence type="ECO:0000313" key="2">
    <source>
        <dbReference type="EMBL" id="MCT8972556.1"/>
    </source>
</evidence>
<dbReference type="EMBL" id="JALIDZ010000005">
    <property type="protein sequence ID" value="MCT8972556.1"/>
    <property type="molecule type" value="Genomic_DNA"/>
</dbReference>
<organism evidence="2 3">
    <name type="scientific">Microbaculum marinisediminis</name>
    <dbReference type="NCBI Taxonomy" id="2931392"/>
    <lineage>
        <taxon>Bacteria</taxon>
        <taxon>Pseudomonadati</taxon>
        <taxon>Pseudomonadota</taxon>
        <taxon>Alphaproteobacteria</taxon>
        <taxon>Hyphomicrobiales</taxon>
        <taxon>Tepidamorphaceae</taxon>
        <taxon>Microbaculum</taxon>
    </lineage>
</organism>
<comment type="caution">
    <text evidence="2">The sequence shown here is derived from an EMBL/GenBank/DDBJ whole genome shotgun (WGS) entry which is preliminary data.</text>
</comment>
<evidence type="ECO:0000256" key="1">
    <source>
        <dbReference type="SAM" id="MobiDB-lite"/>
    </source>
</evidence>
<dbReference type="RefSeq" id="WP_261616139.1">
    <property type="nucleotide sequence ID" value="NZ_JALIDZ010000005.1"/>
</dbReference>
<feature type="region of interest" description="Disordered" evidence="1">
    <location>
        <begin position="115"/>
        <end position="162"/>
    </location>
</feature>
<protein>
    <submittedName>
        <fullName evidence="2">Uncharacterized protein</fullName>
    </submittedName>
</protein>